<feature type="compositionally biased region" description="Polar residues" evidence="1">
    <location>
        <begin position="520"/>
        <end position="535"/>
    </location>
</feature>
<sequence length="548" mass="60652">MSSGAAEAVVSTLHQVQQLTAAMARLDEKVSAGHPPSQSGQLQRELDEAKREALDAERRARDAERRLHESALRTTAPDLNSPGVMAAIQAAVQQAAKAERERTEAAAAQHLQQRQAEADAKLEAERAAWTAQAQRGLEDVERKLKVLEIVREEERVTARNIQEFQAGQIRDLRASSAQVQSDYATADPKPATTMRANSGDPKRATMSQGVIMGKGTGDQSQSGLKNVPRTVLDQLRATLPEADFARIAGTVAPKEIKTETHASAAAAGASKTQGRTKAPQSAEKTLTRRSGRLSTKIKRNKSTHKQTRRSNDPSDSSGSSSSESEADSSSSSSSDDNLGEDVKPSLALPSTPKAGSTVFTFRPYINSATLGMFDEKASIGDRKNWWEKFINMSAQGGWTDQVNLRELKMKMSSPVRNWRGQLPKHVLQDWKRMSTEFRRMLNEAGVKADVRFRKSKKERGEHIKRFIKNLRDSQLKVVLRNQRFRYLEDLEFVLKQNEDVGLDGGYDSSSSQKRDFRADNATSTRFKSRSRTFVSVSEDEGGWESEGH</sequence>
<feature type="compositionally biased region" description="Low complexity" evidence="1">
    <location>
        <begin position="313"/>
        <end position="336"/>
    </location>
</feature>
<feature type="compositionally biased region" description="Acidic residues" evidence="1">
    <location>
        <begin position="537"/>
        <end position="548"/>
    </location>
</feature>
<evidence type="ECO:0000313" key="3">
    <source>
        <dbReference type="Proteomes" id="UP000237271"/>
    </source>
</evidence>
<name>A0A2P4Y4W1_9STRA</name>
<feature type="compositionally biased region" description="Polar residues" evidence="1">
    <location>
        <begin position="271"/>
        <end position="284"/>
    </location>
</feature>
<evidence type="ECO:0008006" key="4">
    <source>
        <dbReference type="Google" id="ProtNLM"/>
    </source>
</evidence>
<accession>A0A2P4Y4W1</accession>
<dbReference type="AlphaFoldDB" id="A0A2P4Y4W1"/>
<evidence type="ECO:0000313" key="2">
    <source>
        <dbReference type="EMBL" id="POM72864.1"/>
    </source>
</evidence>
<feature type="region of interest" description="Disordered" evidence="1">
    <location>
        <begin position="180"/>
        <end position="228"/>
    </location>
</feature>
<feature type="compositionally biased region" description="Basic and acidic residues" evidence="1">
    <location>
        <begin position="44"/>
        <end position="71"/>
    </location>
</feature>
<feature type="region of interest" description="Disordered" evidence="1">
    <location>
        <begin position="27"/>
        <end position="82"/>
    </location>
</feature>
<dbReference type="Proteomes" id="UP000237271">
    <property type="component" value="Unassembled WGS sequence"/>
</dbReference>
<proteinExistence type="predicted"/>
<evidence type="ECO:0000256" key="1">
    <source>
        <dbReference type="SAM" id="MobiDB-lite"/>
    </source>
</evidence>
<organism evidence="2 3">
    <name type="scientific">Phytophthora palmivora</name>
    <dbReference type="NCBI Taxonomy" id="4796"/>
    <lineage>
        <taxon>Eukaryota</taxon>
        <taxon>Sar</taxon>
        <taxon>Stramenopiles</taxon>
        <taxon>Oomycota</taxon>
        <taxon>Peronosporomycetes</taxon>
        <taxon>Peronosporales</taxon>
        <taxon>Peronosporaceae</taxon>
        <taxon>Phytophthora</taxon>
    </lineage>
</organism>
<feature type="region of interest" description="Disordered" evidence="1">
    <location>
        <begin position="503"/>
        <end position="548"/>
    </location>
</feature>
<gene>
    <name evidence="2" type="ORF">PHPALM_10360</name>
</gene>
<feature type="compositionally biased region" description="Basic residues" evidence="1">
    <location>
        <begin position="287"/>
        <end position="308"/>
    </location>
</feature>
<dbReference type="EMBL" id="NCKW01005430">
    <property type="protein sequence ID" value="POM72864.1"/>
    <property type="molecule type" value="Genomic_DNA"/>
</dbReference>
<protein>
    <recommendedName>
        <fullName evidence="4">Retrotransposon gag domain-containing protein</fullName>
    </recommendedName>
</protein>
<reference evidence="2 3" key="1">
    <citation type="journal article" date="2017" name="Genome Biol. Evol.">
        <title>Phytophthora megakarya and P. palmivora, closely related causal agents of cacao black pod rot, underwent increases in genome sizes and gene numbers by different mechanisms.</title>
        <authorList>
            <person name="Ali S.S."/>
            <person name="Shao J."/>
            <person name="Lary D.J."/>
            <person name="Kronmiller B."/>
            <person name="Shen D."/>
            <person name="Strem M.D."/>
            <person name="Amoako-Attah I."/>
            <person name="Akrofi A.Y."/>
            <person name="Begoude B.A."/>
            <person name="Ten Hoopen G.M."/>
            <person name="Coulibaly K."/>
            <person name="Kebe B.I."/>
            <person name="Melnick R.L."/>
            <person name="Guiltinan M.J."/>
            <person name="Tyler B.M."/>
            <person name="Meinhardt L.W."/>
            <person name="Bailey B.A."/>
        </authorList>
    </citation>
    <scope>NUCLEOTIDE SEQUENCE [LARGE SCALE GENOMIC DNA]</scope>
    <source>
        <strain evidence="3">sbr112.9</strain>
    </source>
</reference>
<feature type="region of interest" description="Disordered" evidence="1">
    <location>
        <begin position="260"/>
        <end position="353"/>
    </location>
</feature>
<comment type="caution">
    <text evidence="2">The sequence shown here is derived from an EMBL/GenBank/DDBJ whole genome shotgun (WGS) entry which is preliminary data.</text>
</comment>
<keyword evidence="3" id="KW-1185">Reference proteome</keyword>
<feature type="non-terminal residue" evidence="2">
    <location>
        <position position="548"/>
    </location>
</feature>